<dbReference type="GO" id="GO:0008483">
    <property type="term" value="F:transaminase activity"/>
    <property type="evidence" value="ECO:0007669"/>
    <property type="project" value="UniProtKB-KW"/>
</dbReference>
<dbReference type="Gene3D" id="3.40.640.10">
    <property type="entry name" value="Type I PLP-dependent aspartate aminotransferase-like (Major domain)"/>
    <property type="match status" value="1"/>
</dbReference>
<dbReference type="AlphaFoldDB" id="A0A0R2CLY3"/>
<keyword evidence="3" id="KW-0808">Transferase</keyword>
<comment type="cofactor">
    <cofactor evidence="1">
        <name>pyridoxal 5'-phosphate</name>
        <dbReference type="ChEBI" id="CHEBI:597326"/>
    </cofactor>
</comment>
<name>A0A0R2CLY3_9LACO</name>
<evidence type="ECO:0000256" key="3">
    <source>
        <dbReference type="ARBA" id="ARBA00022679"/>
    </source>
</evidence>
<dbReference type="PANTHER" id="PTHR42832">
    <property type="entry name" value="AMINO ACID AMINOTRANSFERASE"/>
    <property type="match status" value="1"/>
</dbReference>
<dbReference type="Gene3D" id="3.90.1150.10">
    <property type="entry name" value="Aspartate Aminotransferase, domain 1"/>
    <property type="match status" value="1"/>
</dbReference>
<evidence type="ECO:0000313" key="5">
    <source>
        <dbReference type="EMBL" id="KRM89451.1"/>
    </source>
</evidence>
<gene>
    <name evidence="5" type="ORF">FD21_GL001590</name>
</gene>
<proteinExistence type="predicted"/>
<keyword evidence="2" id="KW-0032">Aminotransferase</keyword>
<dbReference type="InterPro" id="IPR015422">
    <property type="entry name" value="PyrdxlP-dep_Trfase_small"/>
</dbReference>
<accession>A0A0R2CLY3</accession>
<dbReference type="InterPro" id="IPR050881">
    <property type="entry name" value="LL-DAP_aminotransferase"/>
</dbReference>
<dbReference type="CDD" id="cd00609">
    <property type="entry name" value="AAT_like"/>
    <property type="match status" value="1"/>
</dbReference>
<evidence type="ECO:0000256" key="2">
    <source>
        <dbReference type="ARBA" id="ARBA00022576"/>
    </source>
</evidence>
<keyword evidence="6" id="KW-1185">Reference proteome</keyword>
<dbReference type="eggNOG" id="COG0436">
    <property type="taxonomic scope" value="Bacteria"/>
</dbReference>
<protein>
    <submittedName>
        <fullName evidence="5">Transaminase</fullName>
    </submittedName>
</protein>
<organism evidence="5 6">
    <name type="scientific">Liquorilactobacillus vini DSM 20605</name>
    <dbReference type="NCBI Taxonomy" id="1133569"/>
    <lineage>
        <taxon>Bacteria</taxon>
        <taxon>Bacillati</taxon>
        <taxon>Bacillota</taxon>
        <taxon>Bacilli</taxon>
        <taxon>Lactobacillales</taxon>
        <taxon>Lactobacillaceae</taxon>
        <taxon>Liquorilactobacillus</taxon>
    </lineage>
</organism>
<dbReference type="NCBIfam" id="NF005977">
    <property type="entry name" value="PRK08068.1"/>
    <property type="match status" value="1"/>
</dbReference>
<dbReference type="PATRIC" id="fig|1133569.4.peg.1736"/>
<dbReference type="Pfam" id="PF00155">
    <property type="entry name" value="Aminotran_1_2"/>
    <property type="match status" value="1"/>
</dbReference>
<evidence type="ECO:0000313" key="6">
    <source>
        <dbReference type="Proteomes" id="UP000051576"/>
    </source>
</evidence>
<sequence length="408" mass="45156">MIFNFKIDKERSGRILFFEKSELMGTLPAQFFATLVSKVNQKIVAGNDVINLGQGNPDQPTYDYIVKAMQAATVKPQNHKYSPFTGLLTLKQAAAEFYQKHYGVKLDPETEIAILGGSKIGLVELPWALMNPGDLMLLPDPGYPDYLSGVALGQVKYQTFPLLEKNNFLPDYQKFDQQAADQAKFMYLNYPNNPTGAAATPEFYQQTVEFAKQHQLGIVSDFAYGALGFDGYQNPSFLQAAGAKDVGIEIYTFSKTFNMAGWRIAFAAGNASIISALNLIQDHLFVSIFPAIQEAGITALLSDQAQEQIDHLVSLYQKRRDAFLTAARKIGWQPYVPKGTFYTWMPVPQGYTSETFADSLLDQVNVAVAPGKGFGKLGDQYVRIGLLVSPARLVEAVQRIGALHLFDQ</sequence>
<dbReference type="InterPro" id="IPR004839">
    <property type="entry name" value="Aminotransferase_I/II_large"/>
</dbReference>
<reference evidence="5 6" key="1">
    <citation type="journal article" date="2015" name="Genome Announc.">
        <title>Expanding the biotechnology potential of lactobacilli through comparative genomics of 213 strains and associated genera.</title>
        <authorList>
            <person name="Sun Z."/>
            <person name="Harris H.M."/>
            <person name="McCann A."/>
            <person name="Guo C."/>
            <person name="Argimon S."/>
            <person name="Zhang W."/>
            <person name="Yang X."/>
            <person name="Jeffery I.B."/>
            <person name="Cooney J.C."/>
            <person name="Kagawa T.F."/>
            <person name="Liu W."/>
            <person name="Song Y."/>
            <person name="Salvetti E."/>
            <person name="Wrobel A."/>
            <person name="Rasinkangas P."/>
            <person name="Parkhill J."/>
            <person name="Rea M.C."/>
            <person name="O'Sullivan O."/>
            <person name="Ritari J."/>
            <person name="Douillard F.P."/>
            <person name="Paul Ross R."/>
            <person name="Yang R."/>
            <person name="Briner A.E."/>
            <person name="Felis G.E."/>
            <person name="de Vos W.M."/>
            <person name="Barrangou R."/>
            <person name="Klaenhammer T.R."/>
            <person name="Caufield P.W."/>
            <person name="Cui Y."/>
            <person name="Zhang H."/>
            <person name="O'Toole P.W."/>
        </authorList>
    </citation>
    <scope>NUCLEOTIDE SEQUENCE [LARGE SCALE GENOMIC DNA]</scope>
    <source>
        <strain evidence="5 6">DSM 20605</strain>
    </source>
</reference>
<comment type="caution">
    <text evidence="5">The sequence shown here is derived from an EMBL/GenBank/DDBJ whole genome shotgun (WGS) entry which is preliminary data.</text>
</comment>
<evidence type="ECO:0000259" key="4">
    <source>
        <dbReference type="Pfam" id="PF00155"/>
    </source>
</evidence>
<feature type="domain" description="Aminotransferase class I/classII large" evidence="4">
    <location>
        <begin position="48"/>
        <end position="400"/>
    </location>
</feature>
<dbReference type="PANTHER" id="PTHR42832:SF3">
    <property type="entry name" value="L-GLUTAMINE--4-(METHYLSULFANYL)-2-OXOBUTANOATE AMINOTRANSFERASE"/>
    <property type="match status" value="1"/>
</dbReference>
<dbReference type="InterPro" id="IPR015421">
    <property type="entry name" value="PyrdxlP-dep_Trfase_major"/>
</dbReference>
<evidence type="ECO:0000256" key="1">
    <source>
        <dbReference type="ARBA" id="ARBA00001933"/>
    </source>
</evidence>
<dbReference type="SUPFAM" id="SSF53383">
    <property type="entry name" value="PLP-dependent transferases"/>
    <property type="match status" value="1"/>
</dbReference>
<dbReference type="Proteomes" id="UP000051576">
    <property type="component" value="Unassembled WGS sequence"/>
</dbReference>
<dbReference type="InterPro" id="IPR015424">
    <property type="entry name" value="PyrdxlP-dep_Trfase"/>
</dbReference>
<dbReference type="STRING" id="1133569.FD21_GL001590"/>
<dbReference type="EMBL" id="AYYX01000005">
    <property type="protein sequence ID" value="KRM89451.1"/>
    <property type="molecule type" value="Genomic_DNA"/>
</dbReference>
<dbReference type="GO" id="GO:0030170">
    <property type="term" value="F:pyridoxal phosphate binding"/>
    <property type="evidence" value="ECO:0007669"/>
    <property type="project" value="InterPro"/>
</dbReference>